<evidence type="ECO:0000256" key="1">
    <source>
        <dbReference type="SAM" id="Phobius"/>
    </source>
</evidence>
<dbReference type="Proteomes" id="UP001172082">
    <property type="component" value="Unassembled WGS sequence"/>
</dbReference>
<evidence type="ECO:0000313" key="2">
    <source>
        <dbReference type="EMBL" id="MDN5205230.1"/>
    </source>
</evidence>
<name>A0ABT8L0R1_9BACT</name>
<keyword evidence="1" id="KW-1133">Transmembrane helix</keyword>
<proteinExistence type="predicted"/>
<dbReference type="RefSeq" id="WP_346755252.1">
    <property type="nucleotide sequence ID" value="NZ_JAUJEA010000016.1"/>
</dbReference>
<accession>A0ABT8L0R1</accession>
<keyword evidence="3" id="KW-1185">Reference proteome</keyword>
<feature type="transmembrane region" description="Helical" evidence="1">
    <location>
        <begin position="12"/>
        <end position="28"/>
    </location>
</feature>
<comment type="caution">
    <text evidence="2">The sequence shown here is derived from an EMBL/GenBank/DDBJ whole genome shotgun (WGS) entry which is preliminary data.</text>
</comment>
<keyword evidence="1" id="KW-0472">Membrane</keyword>
<sequence length="112" mass="13082">MKVGRLRKGSTLLYLYFTLLIIGCNPILENSENSISIQIHEKGFYTVNKRRISKKYLKEYLIQEVKKIEELGYSREEIVTVIKADSGTKMKHVVDLQVILKDLKMKKIIYSD</sequence>
<dbReference type="PROSITE" id="PS51257">
    <property type="entry name" value="PROKAR_LIPOPROTEIN"/>
    <property type="match status" value="1"/>
</dbReference>
<reference evidence="2" key="1">
    <citation type="submission" date="2023-06" db="EMBL/GenBank/DDBJ databases">
        <title>Genomic of Parafulvivirga corallium.</title>
        <authorList>
            <person name="Wang G."/>
        </authorList>
    </citation>
    <scope>NUCLEOTIDE SEQUENCE</scope>
    <source>
        <strain evidence="2">BMA10</strain>
    </source>
</reference>
<evidence type="ECO:0008006" key="4">
    <source>
        <dbReference type="Google" id="ProtNLM"/>
    </source>
</evidence>
<protein>
    <recommendedName>
        <fullName evidence="4">Lipoprotein</fullName>
    </recommendedName>
</protein>
<evidence type="ECO:0000313" key="3">
    <source>
        <dbReference type="Proteomes" id="UP001172082"/>
    </source>
</evidence>
<keyword evidence="1" id="KW-0812">Transmembrane</keyword>
<dbReference type="EMBL" id="JAUJEA010000016">
    <property type="protein sequence ID" value="MDN5205230.1"/>
    <property type="molecule type" value="Genomic_DNA"/>
</dbReference>
<gene>
    <name evidence="2" type="ORF">QQ008_27855</name>
</gene>
<organism evidence="2 3">
    <name type="scientific">Splendidivirga corallicola</name>
    <dbReference type="NCBI Taxonomy" id="3051826"/>
    <lineage>
        <taxon>Bacteria</taxon>
        <taxon>Pseudomonadati</taxon>
        <taxon>Bacteroidota</taxon>
        <taxon>Cytophagia</taxon>
        <taxon>Cytophagales</taxon>
        <taxon>Splendidivirgaceae</taxon>
        <taxon>Splendidivirga</taxon>
    </lineage>
</organism>